<evidence type="ECO:0000313" key="1">
    <source>
        <dbReference type="EMBL" id="QHF03283.1"/>
    </source>
</evidence>
<keyword evidence="2" id="KW-1185">Reference proteome</keyword>
<gene>
    <name evidence="1" type="ORF">N015_13050</name>
</gene>
<name>A0ABX6HD19_9PSED</name>
<proteinExistence type="predicted"/>
<sequence length="103" mass="11962">MPEEKLIGPVEVVRDENGYWHHPGIPSFDGGEDPEPYRTWLRAQGLEVKSNSLESDLEWHPYWDGEAHCRGWEPEAPGAEWFLLSIFDTEDGPYAQWARRLKP</sequence>
<dbReference type="Proteomes" id="UP000464644">
    <property type="component" value="Chromosome"/>
</dbReference>
<protein>
    <submittedName>
        <fullName evidence="1">Uncharacterized protein</fullName>
    </submittedName>
</protein>
<dbReference type="RefSeq" id="WP_024685049.1">
    <property type="nucleotide sequence ID" value="NZ_CP047265.1"/>
</dbReference>
<organism evidence="1 2">
    <name type="scientific">Pseudomonas asturiensis</name>
    <dbReference type="NCBI Taxonomy" id="1190415"/>
    <lineage>
        <taxon>Bacteria</taxon>
        <taxon>Pseudomonadati</taxon>
        <taxon>Pseudomonadota</taxon>
        <taxon>Gammaproteobacteria</taxon>
        <taxon>Pseudomonadales</taxon>
        <taxon>Pseudomonadaceae</taxon>
        <taxon>Pseudomonas</taxon>
    </lineage>
</organism>
<evidence type="ECO:0000313" key="2">
    <source>
        <dbReference type="Proteomes" id="UP000464644"/>
    </source>
</evidence>
<dbReference type="EMBL" id="CP047265">
    <property type="protein sequence ID" value="QHF03283.1"/>
    <property type="molecule type" value="Genomic_DNA"/>
</dbReference>
<accession>A0ABX6HD19</accession>
<reference evidence="1 2" key="1">
    <citation type="journal article" date="2014" name="Genome Announc.">
        <title>Draft Genome Sequences of a Phylogenetically Diverse Suite of Pseudomonas syringae Strains from Multiple Source Populations.</title>
        <authorList>
            <person name="Baltrus D.A."/>
            <person name="Yourstone S."/>
            <person name="Lind A."/>
            <person name="Guilbaud C."/>
            <person name="Sands D.C."/>
            <person name="Jones C.D."/>
            <person name="Morris C.E."/>
            <person name="Dangl J.L."/>
        </authorList>
    </citation>
    <scope>NUCLEOTIDE SEQUENCE [LARGE SCALE GENOMIC DNA]</scope>
    <source>
        <strain evidence="1 2">CC1524</strain>
    </source>
</reference>